<organism evidence="2">
    <name type="scientific">Glossina morsitans morsitans</name>
    <name type="common">Savannah tsetse fly</name>
    <dbReference type="NCBI Taxonomy" id="37546"/>
    <lineage>
        <taxon>Eukaryota</taxon>
        <taxon>Metazoa</taxon>
        <taxon>Ecdysozoa</taxon>
        <taxon>Arthropoda</taxon>
        <taxon>Hexapoda</taxon>
        <taxon>Insecta</taxon>
        <taxon>Pterygota</taxon>
        <taxon>Neoptera</taxon>
        <taxon>Endopterygota</taxon>
        <taxon>Diptera</taxon>
        <taxon>Brachycera</taxon>
        <taxon>Muscomorpha</taxon>
        <taxon>Hippoboscoidea</taxon>
        <taxon>Glossinidae</taxon>
        <taxon>Glossina</taxon>
    </lineage>
</organism>
<keyword evidence="1" id="KW-1133">Transmembrane helix</keyword>
<feature type="transmembrane region" description="Helical" evidence="1">
    <location>
        <begin position="9"/>
        <end position="29"/>
    </location>
</feature>
<reference evidence="2" key="2">
    <citation type="submission" date="2010-01" db="EMBL/GenBank/DDBJ databases">
        <authorList>
            <consortium name="International Glossina Genome Initiative"/>
            <person name="da Silva J."/>
            <person name="Ribeiro J.M.C."/>
            <person name="Abbeele J.V."/>
            <person name="Attardo G."/>
            <person name="Hao Z."/>
            <person name="Haines L.R."/>
            <person name="Soares M.B."/>
            <person name="Berriman M."/>
            <person name="Aksoy S."/>
            <person name="Lehane M.J."/>
        </authorList>
    </citation>
    <scope>NUCLEOTIDE SEQUENCE</scope>
    <source>
        <tissue evidence="2">Salivary gland</tissue>
    </source>
</reference>
<proteinExistence type="evidence at transcript level"/>
<reference evidence="2" key="1">
    <citation type="journal article" date="2010" name="BMC Genomics">
        <title>An insight into the sialome of Glossina morsitans morsitans.</title>
        <authorList>
            <person name="Alves-Silva J."/>
            <person name="Ribeiro J.M."/>
            <person name="Van Den Abbeele J."/>
            <person name="Attardo G."/>
            <person name="Hao Z."/>
            <person name="Haines L.R."/>
            <person name="Soares M.B."/>
            <person name="Berriman M."/>
            <person name="Aksoy S."/>
            <person name="Lehane M.J."/>
        </authorList>
    </citation>
    <scope>NUCLEOTIDE SEQUENCE</scope>
    <source>
        <tissue evidence="2">Salivary gland</tissue>
    </source>
</reference>
<keyword evidence="1" id="KW-0812">Transmembrane</keyword>
<keyword evidence="1" id="KW-0472">Membrane</keyword>
<protein>
    <submittedName>
        <fullName evidence="2">Hypothetical secreted peptide</fullName>
    </submittedName>
</protein>
<dbReference type="AlphaFoldDB" id="D3TSQ9"/>
<evidence type="ECO:0000256" key="1">
    <source>
        <dbReference type="SAM" id="Phobius"/>
    </source>
</evidence>
<sequence>MYIFASRSLFFFFFFLSFFSPLNICYWKLINFKYIYIQIYVQCIRNSVCNNIVVVVVFRLKSLRTFQIKKSEIKPQHNNKL</sequence>
<name>D3TSQ9_GLOMM</name>
<dbReference type="EMBL" id="EZ424461">
    <property type="protein sequence ID" value="ADD20737.1"/>
    <property type="molecule type" value="mRNA"/>
</dbReference>
<accession>D3TSQ9</accession>
<evidence type="ECO:0000313" key="2">
    <source>
        <dbReference type="EMBL" id="ADD20737.1"/>
    </source>
</evidence>